<reference evidence="2 3" key="1">
    <citation type="submission" date="2020-08" db="EMBL/GenBank/DDBJ databases">
        <title>Genomic Encyclopedia of Type Strains, Phase IV (KMG-IV): sequencing the most valuable type-strain genomes for metagenomic binning, comparative biology and taxonomic classification.</title>
        <authorList>
            <person name="Goeker M."/>
        </authorList>
    </citation>
    <scope>NUCLEOTIDE SEQUENCE [LARGE SCALE GENOMIC DNA]</scope>
    <source>
        <strain evidence="2 3">DSM 104969</strain>
    </source>
</reference>
<evidence type="ECO:0000259" key="1">
    <source>
        <dbReference type="Pfam" id="PF16747"/>
    </source>
</evidence>
<feature type="domain" description="Surface-adhesin protein E-like" evidence="1">
    <location>
        <begin position="33"/>
        <end position="156"/>
    </location>
</feature>
<protein>
    <recommendedName>
        <fullName evidence="1">Surface-adhesin protein E-like domain-containing protein</fullName>
    </recommendedName>
</protein>
<name>A0A840CW68_9BACT</name>
<accession>A0A840CW68</accession>
<dbReference type="RefSeq" id="WP_183306978.1">
    <property type="nucleotide sequence ID" value="NZ_JACIEP010000006.1"/>
</dbReference>
<dbReference type="Proteomes" id="UP000555103">
    <property type="component" value="Unassembled WGS sequence"/>
</dbReference>
<comment type="caution">
    <text evidence="2">The sequence shown here is derived from an EMBL/GenBank/DDBJ whole genome shotgun (WGS) entry which is preliminary data.</text>
</comment>
<evidence type="ECO:0000313" key="3">
    <source>
        <dbReference type="Proteomes" id="UP000555103"/>
    </source>
</evidence>
<organism evidence="2 3">
    <name type="scientific">Dysgonomonas hofstadii</name>
    <dbReference type="NCBI Taxonomy" id="637886"/>
    <lineage>
        <taxon>Bacteria</taxon>
        <taxon>Pseudomonadati</taxon>
        <taxon>Bacteroidota</taxon>
        <taxon>Bacteroidia</taxon>
        <taxon>Bacteroidales</taxon>
        <taxon>Dysgonomonadaceae</taxon>
        <taxon>Dysgonomonas</taxon>
    </lineage>
</organism>
<keyword evidence="3" id="KW-1185">Reference proteome</keyword>
<dbReference type="InterPro" id="IPR031939">
    <property type="entry name" value="Adhesin_E-like"/>
</dbReference>
<gene>
    <name evidence="2" type="ORF">GGR21_001964</name>
</gene>
<dbReference type="Pfam" id="PF16747">
    <property type="entry name" value="Adhesin_E"/>
    <property type="match status" value="1"/>
</dbReference>
<dbReference type="EMBL" id="JACIEP010000006">
    <property type="protein sequence ID" value="MBB4036063.1"/>
    <property type="molecule type" value="Genomic_DNA"/>
</dbReference>
<dbReference type="AlphaFoldDB" id="A0A840CW68"/>
<proteinExistence type="predicted"/>
<dbReference type="PROSITE" id="PS51257">
    <property type="entry name" value="PROKAR_LIPOPROTEIN"/>
    <property type="match status" value="1"/>
</dbReference>
<evidence type="ECO:0000313" key="2">
    <source>
        <dbReference type="EMBL" id="MBB4036063.1"/>
    </source>
</evidence>
<sequence length="160" mass="18920">MRYLSIIILFFFTLLSGCKSTQIANKQEKPEDWFNVAVVPESVDIYTDTTSIRFENGRAYAYEKRVYTTSESRKLYTDKIRDRMDKPEKAKKWSDFSYCIYEREYDCVNQQSRTLSVEDFDSTGKSILKTTTAKKNLKWVPIAKETIGDYTFFFVCDYQQ</sequence>